<comment type="similarity">
    <text evidence="1">Belongs to the FAM122 family.</text>
</comment>
<reference evidence="3 4" key="2">
    <citation type="submission" date="2019-01" db="EMBL/GenBank/DDBJ databases">
        <title>The decoding of complex shrimp genome reveals the adaptation for benthos swimmer, frequently molting mechanism and breeding impact on genome.</title>
        <authorList>
            <person name="Sun Y."/>
            <person name="Gao Y."/>
            <person name="Yu Y."/>
        </authorList>
    </citation>
    <scope>NUCLEOTIDE SEQUENCE [LARGE SCALE GENOMIC DNA]</scope>
    <source>
        <tissue evidence="3">Muscle</tissue>
    </source>
</reference>
<feature type="compositionally biased region" description="Low complexity" evidence="2">
    <location>
        <begin position="33"/>
        <end position="45"/>
    </location>
</feature>
<feature type="compositionally biased region" description="Polar residues" evidence="2">
    <location>
        <begin position="359"/>
        <end position="372"/>
    </location>
</feature>
<gene>
    <name evidence="3" type="ORF">C7M84_016332</name>
</gene>
<dbReference type="OrthoDB" id="10036177at2759"/>
<dbReference type="PANTHER" id="PTHR22227:SF6">
    <property type="entry name" value="FAMILY WITH SEQUENCE SIMILARITY 122B ISOFORM X1"/>
    <property type="match status" value="1"/>
</dbReference>
<reference evidence="3 4" key="1">
    <citation type="submission" date="2018-04" db="EMBL/GenBank/DDBJ databases">
        <authorList>
            <person name="Zhang X."/>
            <person name="Yuan J."/>
            <person name="Li F."/>
            <person name="Xiang J."/>
        </authorList>
    </citation>
    <scope>NUCLEOTIDE SEQUENCE [LARGE SCALE GENOMIC DNA]</scope>
    <source>
        <tissue evidence="3">Muscle</tissue>
    </source>
</reference>
<evidence type="ECO:0000256" key="1">
    <source>
        <dbReference type="ARBA" id="ARBA00006725"/>
    </source>
</evidence>
<comment type="caution">
    <text evidence="3">The sequence shown here is derived from an EMBL/GenBank/DDBJ whole genome shotgun (WGS) entry which is preliminary data.</text>
</comment>
<protein>
    <submittedName>
        <fullName evidence="3">Uncharacterized protein</fullName>
    </submittedName>
</protein>
<dbReference type="Proteomes" id="UP000283509">
    <property type="component" value="Unassembled WGS sequence"/>
</dbReference>
<feature type="compositionally biased region" description="Basic and acidic residues" evidence="2">
    <location>
        <begin position="412"/>
        <end position="488"/>
    </location>
</feature>
<feature type="region of interest" description="Disordered" evidence="2">
    <location>
        <begin position="335"/>
        <end position="536"/>
    </location>
</feature>
<dbReference type="GO" id="GO:0004865">
    <property type="term" value="F:protein serine/threonine phosphatase inhibitor activity"/>
    <property type="evidence" value="ECO:0007669"/>
    <property type="project" value="InterPro"/>
</dbReference>
<evidence type="ECO:0000313" key="4">
    <source>
        <dbReference type="Proteomes" id="UP000283509"/>
    </source>
</evidence>
<feature type="compositionally biased region" description="Polar residues" evidence="2">
    <location>
        <begin position="335"/>
        <end position="344"/>
    </location>
</feature>
<dbReference type="AlphaFoldDB" id="A0A423SNC8"/>
<proteinExistence type="inferred from homology"/>
<evidence type="ECO:0000313" key="3">
    <source>
        <dbReference type="EMBL" id="ROT65703.1"/>
    </source>
</evidence>
<sequence length="536" mass="56145">MVVSPYLSAKECACEGVSSCITMDVDVGGASVSDSEGCGSGPSSSGHGGQSGGGGGSKLKRSSSAPMINQLVPQGPVSAPPTPSAAREVVLGDVQGSQPRVRRFSASFGPVSPLSPGSTRGSGPLRVCQLRVEEGMDVVNREAAHERTVQSTLQITDCLSQSWEDLTLTEDVARPKSHSVSGGSIPGTMASSINVPSSSVASSVSSSITGTTGMPIVRRDYTDPLHLTIVPTVAPLTGCGASPTRGVGRQCFSPSLQQHVRNTSFCPSPSPTKKTFATRRSLSPIALRPSPLGAGLKRKWEMDERCEPFLTPSKRASTCTPDRCIGGLLITQPHSVGSLESTPSPAGPGSLGSVGTPESVCSSGSPGLSTAPYSPASLAETPAPTPDPPPHLFKPVSPALTTDQTASFSNQDHSDRFGAQDHGNRFGSRDHNERFGSQEHSERFGGREVRDRFSGQEHNEHFGGQEHTSRIGSREHRDQFGNQEHGDQFDGQVKGADTSDGSSSDAMITEDVPTTDLKSYQDMDLSESLTQPPLNI</sequence>
<feature type="region of interest" description="Disordered" evidence="2">
    <location>
        <begin position="104"/>
        <end position="123"/>
    </location>
</feature>
<dbReference type="PANTHER" id="PTHR22227">
    <property type="entry name" value="FAMILY WITH SEQUENCE SIMILARITY 122B ISOFORM X1"/>
    <property type="match status" value="1"/>
</dbReference>
<dbReference type="InterPro" id="IPR026716">
    <property type="entry name" value="PBIR1/2/3"/>
</dbReference>
<feature type="compositionally biased region" description="Low complexity" evidence="2">
    <location>
        <begin position="495"/>
        <end position="506"/>
    </location>
</feature>
<feature type="compositionally biased region" description="Gly residues" evidence="2">
    <location>
        <begin position="46"/>
        <end position="57"/>
    </location>
</feature>
<evidence type="ECO:0000256" key="2">
    <source>
        <dbReference type="SAM" id="MobiDB-lite"/>
    </source>
</evidence>
<feature type="region of interest" description="Disordered" evidence="2">
    <location>
        <begin position="31"/>
        <end position="65"/>
    </location>
</feature>
<organism evidence="3 4">
    <name type="scientific">Penaeus vannamei</name>
    <name type="common">Whiteleg shrimp</name>
    <name type="synonym">Litopenaeus vannamei</name>
    <dbReference type="NCBI Taxonomy" id="6689"/>
    <lineage>
        <taxon>Eukaryota</taxon>
        <taxon>Metazoa</taxon>
        <taxon>Ecdysozoa</taxon>
        <taxon>Arthropoda</taxon>
        <taxon>Crustacea</taxon>
        <taxon>Multicrustacea</taxon>
        <taxon>Malacostraca</taxon>
        <taxon>Eumalacostraca</taxon>
        <taxon>Eucarida</taxon>
        <taxon>Decapoda</taxon>
        <taxon>Dendrobranchiata</taxon>
        <taxon>Penaeoidea</taxon>
        <taxon>Penaeidae</taxon>
        <taxon>Penaeus</taxon>
    </lineage>
</organism>
<name>A0A423SNC8_PENVA</name>
<keyword evidence="4" id="KW-1185">Reference proteome</keyword>
<feature type="compositionally biased region" description="Pro residues" evidence="2">
    <location>
        <begin position="383"/>
        <end position="392"/>
    </location>
</feature>
<dbReference type="EMBL" id="QCYY01003054">
    <property type="protein sequence ID" value="ROT65703.1"/>
    <property type="molecule type" value="Genomic_DNA"/>
</dbReference>
<accession>A0A423SNC8</accession>
<feature type="compositionally biased region" description="Polar residues" evidence="2">
    <location>
        <begin position="527"/>
        <end position="536"/>
    </location>
</feature>
<feature type="compositionally biased region" description="Polar residues" evidence="2">
    <location>
        <begin position="399"/>
        <end position="411"/>
    </location>
</feature>